<keyword evidence="1" id="KW-1133">Transmembrane helix</keyword>
<evidence type="ECO:0000313" key="3">
    <source>
        <dbReference type="Proteomes" id="UP000242146"/>
    </source>
</evidence>
<dbReference type="Proteomes" id="UP000242146">
    <property type="component" value="Unassembled WGS sequence"/>
</dbReference>
<keyword evidence="3" id="KW-1185">Reference proteome</keyword>
<evidence type="ECO:0000256" key="1">
    <source>
        <dbReference type="SAM" id="Phobius"/>
    </source>
</evidence>
<dbReference type="EMBL" id="MCGT01000004">
    <property type="protein sequence ID" value="ORX60498.1"/>
    <property type="molecule type" value="Genomic_DNA"/>
</dbReference>
<reference evidence="2 3" key="1">
    <citation type="submission" date="2016-07" db="EMBL/GenBank/DDBJ databases">
        <title>Pervasive Adenine N6-methylation of Active Genes in Fungi.</title>
        <authorList>
            <consortium name="DOE Joint Genome Institute"/>
            <person name="Mondo S.J."/>
            <person name="Dannebaum R.O."/>
            <person name="Kuo R.C."/>
            <person name="Labutti K."/>
            <person name="Haridas S."/>
            <person name="Kuo A."/>
            <person name="Salamov A."/>
            <person name="Ahrendt S.R."/>
            <person name="Lipzen A."/>
            <person name="Sullivan W."/>
            <person name="Andreopoulos W.B."/>
            <person name="Clum A."/>
            <person name="Lindquist E."/>
            <person name="Daum C."/>
            <person name="Ramamoorthy G.K."/>
            <person name="Gryganskyi A."/>
            <person name="Culley D."/>
            <person name="Magnuson J.K."/>
            <person name="James T.Y."/>
            <person name="O'Malley M.A."/>
            <person name="Stajich J.E."/>
            <person name="Spatafora J.W."/>
            <person name="Visel A."/>
            <person name="Grigoriev I.V."/>
        </authorList>
    </citation>
    <scope>NUCLEOTIDE SEQUENCE [LARGE SCALE GENOMIC DNA]</scope>
    <source>
        <strain evidence="2 3">NRRL 3301</strain>
    </source>
</reference>
<name>A0A1X2GU19_9FUNG</name>
<dbReference type="AlphaFoldDB" id="A0A1X2GU19"/>
<keyword evidence="1" id="KW-0472">Membrane</keyword>
<evidence type="ECO:0000313" key="2">
    <source>
        <dbReference type="EMBL" id="ORX60498.1"/>
    </source>
</evidence>
<feature type="transmembrane region" description="Helical" evidence="1">
    <location>
        <begin position="64"/>
        <end position="85"/>
    </location>
</feature>
<keyword evidence="1" id="KW-0812">Transmembrane</keyword>
<sequence>MRESSVLSRCCHPHGGIETRGCCGCLAPLPSHSVYRVSFWQHAANMISVLSACGYGDFYFGNVFIRYCSLNVTVTLFFFFMTCLFDACPAAITLRNIFEQIHGTHWPLPWWKKNRLAYPHESLQIYATKQN</sequence>
<gene>
    <name evidence="2" type="ORF">DM01DRAFT_1161393</name>
</gene>
<comment type="caution">
    <text evidence="2">The sequence shown here is derived from an EMBL/GenBank/DDBJ whole genome shotgun (WGS) entry which is preliminary data.</text>
</comment>
<protein>
    <submittedName>
        <fullName evidence="2">Uncharacterized protein</fullName>
    </submittedName>
</protein>
<proteinExistence type="predicted"/>
<organism evidence="2 3">
    <name type="scientific">Hesseltinella vesiculosa</name>
    <dbReference type="NCBI Taxonomy" id="101127"/>
    <lineage>
        <taxon>Eukaryota</taxon>
        <taxon>Fungi</taxon>
        <taxon>Fungi incertae sedis</taxon>
        <taxon>Mucoromycota</taxon>
        <taxon>Mucoromycotina</taxon>
        <taxon>Mucoromycetes</taxon>
        <taxon>Mucorales</taxon>
        <taxon>Cunninghamellaceae</taxon>
        <taxon>Hesseltinella</taxon>
    </lineage>
</organism>
<accession>A0A1X2GU19</accession>